<evidence type="ECO:0000256" key="13">
    <source>
        <dbReference type="SAM" id="MobiDB-lite"/>
    </source>
</evidence>
<feature type="domain" description="ABC transmembrane type-1" evidence="16">
    <location>
        <begin position="2822"/>
        <end position="3107"/>
    </location>
</feature>
<feature type="region of interest" description="Disordered" evidence="13">
    <location>
        <begin position="155"/>
        <end position="182"/>
    </location>
</feature>
<keyword evidence="5 14" id="KW-0812">Transmembrane</keyword>
<evidence type="ECO:0000256" key="3">
    <source>
        <dbReference type="ARBA" id="ARBA00022448"/>
    </source>
</evidence>
<dbReference type="InterPro" id="IPR017871">
    <property type="entry name" value="ABC_transporter-like_CS"/>
</dbReference>
<keyword evidence="7" id="KW-0547">Nucleotide-binding</keyword>
<comment type="catalytic activity">
    <reaction evidence="12">
        <text>leukotriene C4(in) + ATP + H2O = leukotriene C4(out) + ADP + phosphate + H(+)</text>
        <dbReference type="Rhea" id="RHEA:38963"/>
        <dbReference type="ChEBI" id="CHEBI:15377"/>
        <dbReference type="ChEBI" id="CHEBI:15378"/>
        <dbReference type="ChEBI" id="CHEBI:30616"/>
        <dbReference type="ChEBI" id="CHEBI:43474"/>
        <dbReference type="ChEBI" id="CHEBI:57973"/>
        <dbReference type="ChEBI" id="CHEBI:456216"/>
    </reaction>
    <physiologicalReaction direction="left-to-right" evidence="12">
        <dbReference type="Rhea" id="RHEA:38964"/>
    </physiologicalReaction>
</comment>
<evidence type="ECO:0000259" key="16">
    <source>
        <dbReference type="PROSITE" id="PS50929"/>
    </source>
</evidence>
<dbReference type="InterPro" id="IPR003439">
    <property type="entry name" value="ABC_transporter-like_ATP-bd"/>
</dbReference>
<feature type="compositionally biased region" description="Basic residues" evidence="13">
    <location>
        <begin position="3407"/>
        <end position="3419"/>
    </location>
</feature>
<dbReference type="GO" id="GO:0005774">
    <property type="term" value="C:vacuolar membrane"/>
    <property type="evidence" value="ECO:0007669"/>
    <property type="project" value="UniProtKB-SubCell"/>
</dbReference>
<dbReference type="GO" id="GO:0005524">
    <property type="term" value="F:ATP binding"/>
    <property type="evidence" value="ECO:0007669"/>
    <property type="project" value="UniProtKB-KW"/>
</dbReference>
<feature type="transmembrane region" description="Helical" evidence="14">
    <location>
        <begin position="1358"/>
        <end position="1380"/>
    </location>
</feature>
<dbReference type="EC" id="7.6.2.3" evidence="11"/>
<dbReference type="InterPro" id="IPR036640">
    <property type="entry name" value="ABC1_TM_sf"/>
</dbReference>
<feature type="domain" description="ABC transmembrane type-1" evidence="16">
    <location>
        <begin position="1208"/>
        <end position="1500"/>
    </location>
</feature>
<dbReference type="Gene3D" id="1.20.1560.10">
    <property type="entry name" value="ABC transporter type 1, transmembrane domain"/>
    <property type="match status" value="4"/>
</dbReference>
<proteinExistence type="inferred from homology"/>
<feature type="domain" description="ABC transporter" evidence="15">
    <location>
        <begin position="1536"/>
        <end position="1770"/>
    </location>
</feature>
<sequence>LVQLASLCKILAFSAANSSSSSSSSGAAARDLCDRDADVARSAGSLPLSETRERSIVIQQMLVAALLADATVVNDDNLVYVRQPVNATIEALNHYADLVEELLADMRVHGCQRIVHDGSSRFTSASPISFLYAFSTDRSSQENVSREMIDERHSANTGCRSAAGTAPAAPAAPADPVAVGESSASSAGDEAVSWNSARPVFSDCFCKSALALPSAALLLLFIPYLVYLRSFPSYSAASQEASGEEPDAISYVSPSVLVVALIVCLVVQSVEQKRLIGASAMMFFFYMMSLVVSVPVLYTRIIMSSDAGSVLDVYGLTTFSSYLALLLTQLVLTCIYDSGLTPADEADDSPTATGSVGAAGAVPAAQRQPVFAECRSSIISRLTFSWLDRSVLNAYRKEIGEADVNRLDPSLRVRTVHGEFVRYFPPLVALSRSVRDAAEQQENLSFTHHRVNADTEQLVDSGVSEGDQLHSNDSRDGAGGRHRRKLLPALWKAFGGQLMLSWAVVMIHGLLEFANPLLLEQLIKFSGSSEELWHGFFYTFLFFSVALLSSLAFHNSCQISLMSGIKIRSALIAAIYRKSLSLTLEARSRSTVGEIVNLLTVDSNKIADAVPFLWVVLVSPVQIFLALVMLWMQLGIAVLAGIAVFLVIIPLNAVVMVKSQSLEEREMKTKDERMRLLNEVINAMKVIKLYAWEPSFWQKIDQVRKKEVGLLAKNAYLLVLVVVSWTVAPFLVMVVTFITYIYSGNDHVLTASKAFVSLTLFNILHFPIAVLPWTITESVNAYVSLKRIQRFLDEDDIDDSSVLKLPSSENHGAAIEVVNGSFAWKRSDTEALLQNINLTVPRGSLVAVVGKVGCGKSSLLQSVLGETVRLCGSVAMTGSAAYVPQEAWIQNLTVRDNILFGRDFDQARYDEALRACQLEKDLQLLTAGDATEIGERGINLSGGQKQRVSLARAVYQDSDIYLLDDPLAAVDSHVGKKLFHEVIGKSGLLRDKTRILVTHGIHWLPHVDEIVVIDNGRISEQGSYEHLLDHDGPFASFLKEFFLHDGERKRASRSPAGSISLSNKPSSDFPAEDIDEEDEEVRAEKERILRRLASHSGHQACEFNPSVQAETHIPQLSSSPVAHGLPSSIGSYCSDASERVDAKRPPALRQTSRVLDAHEVPKLHESRHERTVTEDDGKLIDEETMETGRVSLKSYVYYASARGLHYVIIMSLLHAGFSAVEVASSIWLSTWTSDPMFNNSTIYGNLNNSVLLRELNDYYIEIYGTLGVAVVLLVAIFAMIEAVSSLRASRLIHNSLLSSLFRAPMSFFDTTPTGRIVNRFSKDMEVVDHELPMVINDFYECLMASLSCIVVISYTTPIFLAAVLPLGIIYAIVQVFYLPISRQSRRLDSRSRSPILTNFSESVAGAAIIRAFRQQQRFIHISDDRVDCNARFYFLKVASNRWLGFRLELLGTVAVTIASLLAVLARGSLTPGLVGLSVSYALDISNSLNWMVRQLTELETDSVAVERLNEYSNLETEAPWTTDSLPPSGWPSRGRVEFCNYATRYRQGLDLVLQGISVSFEPGHKVGIVGRTGAGKSSLTLGLFRLIESTFGHIEVDGVRIDRLGLHSLRSALTILPQEPTVFSGSLRSNLDPFDERTDEELWAALDAAHLSSWARGLSAGLAHECGEGGTNLSVGQRQLVCLARALMRRSRLLVLDEATAAVDLETDSLIMATVRQQFADSTVIIIAHRLATIMDSDRVMVLDSGRVESSRLLGTCWLSRTRTSTSWRRRPDCFPERRLSMPVNFTGFCKNVFFEEAVSWNSARPVFSDCFCKSALALPSAALLLLFIPYLVYLRSFPSYSAASQEASGEEPDAISYVSPSVLVVALIVCLVVQSVEQKRLIGASAMMFFFYMMSLVVSVPVLYTRIIMSSDAGSVLDVYGLTTFSSYLALLLTQLVLTCIYDSGLTPADEADDSPTATGSVGAAGAVPAAERQPVFAECRSSIISRLTFSWLDRSVLNAYRKEIGEADVNRLDPSLRVRTVHGEFVRYFPPLVALSRSERDAAEQQENLSFTHHRVNADTEQLVDSGVSEGDQLHSNDSRDGAGGRHRRKLLPALWKAFGSQLILSWSIMMIHGLLAFANPFLLESLINFSTNGEELWHGILYTFLFFVVAVLSSITFHASFQLSLTCGIKFRSALIASIYRKSLTLTQESRARSTVGEIVNLMTVDSNKIADSIPFFWAMLVSPVQIVIALVMLWAQLGTAVLAGIGIFVVIIPVNGYIMAKAQKLEEKEMKTKDERLKLLNEVLNAMKVIKLYAWEPSFQQKISHVRRTEVGFLGQMSYLFSVVIIMWTVAPFLVMVLTFITYIYSGDDHILTASKAFVSLTLFNILRFPITVLPWTITESVNAYVSIKRIQNFLFEDDIDESSVLKLPSSPDGNSVEIEGASFGWKRTDSEPLLKDVNIQVPKGKLIAIVGKVGCGKSSLLQSVLGETVKFCGSITTRGSVAYVPQEAWIQNLTVRDNILFGRDFDQARYDEALRACQLEKDLQLLTAGDATEIGERGINLSGGQKQRVSLARAVYQDSDIYLLDDPLAAVDSHVGKKLFHEVIGKSGLLRDKTRILVTHGIHWLPHVDEIVVIDNGRISEQGSYEHLLDHDGPFASFLKEFFLHDGERKRASRSRDVSVSIAEIAAAAPEEEEEDEELAAEKARILQRLASCTSSAHEVCAESPAVVATSPSQSPPPHHVRQMSSSVNSHCSDTADRLDSKRPSIVRQTSKISQLTSEKLPSRDEDVDGTRKAAEQSGRLIDEETMESGSVSLKSYVFYIAARGYHLVLMTIMAHLAYTVVNVASSVWLSTWTSDPLFSNASVTGNLNNSAYLRDINDYYLSIYGIFGVGIVVLVGIYAVMGVYSALRASRSIHKSLLTRLFRVPMSFFDTTPTGRIVNRFSKDMEVVDRELPMIINDFLECFMATVSCIVVISYTTPIFLAAVVPLGIIYAGIQVFYLPISRQSRRLDSRSRSPILTNFSESIAGAAVIRAFRQQQRFVGISDYRVDNNSRFYFLKLASNRWLGFRLELLGTAAVVIAALLAVLGRDSLTPGLVGLSVSYALQISDALNWMVRQLTELETNSVAVERLDEYSNLETEAPWTTDSLPPSGWPSRGRVEFCNYATRYRPGLDLVLQGISVSFEPGHKVGIVGRTGAGKSSLTLGLFRLIESAFGHIEVDGVRIDRLGLHSLRSALTILPQEPTVFSGSLRSNLDPFDERTDEELWAALDAAHLSSWARGLSAGLAHECGEGGTNLSVGQRQLVCLARALMRRSRLLVLDEATAAVDLETDSLIMATVRQQFADSTVIIIAHRLATIMDSDRVMVLDSGRVREFAPPRDLLAKQDSYFHFLAKEAGLLPGTSAKAASVSSTGRKVHRVRKVRRVRKGRRARSVRTGRKEGNSSLGLSRADRSLAPDTWPGRAAVRVPICGKNRAVRNRAENTLLQAVTTMVVVSSPTGKALSQAISKNRGVVAVCAAMPSTLPKYRPSVVLRPGSSQIRVNQTNDTVDMISKPVLSAAMRGRRKQSTRRPASRMRPMLAAEEAKPIQVGPSDWLIVAMATAVTRSFIGNHSAASLVPAAVTTGPANPLRMPQDVAHRGENRVRMDRHRLQDAAESNKGSRYDAGGAQTAPAHEKRPRVEAGHVVRYLRATGRATIHFLESSEGDRAADTGTTGSPCTTPQHQLPVVARVGAPQALAVPAPRVPLGNTAASAPAASAADRSSKLPRLPSSSLFRLCLCFFFFFWRFCCSSFLACLSARRLSSSCSRLAASSRLSSLASLATCRRLSRLCSCRGSPAAACRCRLELNDCSKLLGWRSRF</sequence>
<feature type="transmembrane region" description="Helical" evidence="14">
    <location>
        <begin position="1449"/>
        <end position="1467"/>
    </location>
</feature>
<dbReference type="CDD" id="cd03244">
    <property type="entry name" value="ABCC_MRP_domain2"/>
    <property type="match status" value="2"/>
</dbReference>
<feature type="transmembrane region" description="Helical" evidence="14">
    <location>
        <begin position="1920"/>
        <end position="1943"/>
    </location>
</feature>
<feature type="transmembrane region" description="Helical" evidence="14">
    <location>
        <begin position="2361"/>
        <end position="2382"/>
    </location>
</feature>
<dbReference type="CDD" id="cd18603">
    <property type="entry name" value="ABC_6TM_MRP1_2_3_6_D2_like"/>
    <property type="match status" value="2"/>
</dbReference>
<dbReference type="SUPFAM" id="SSF52540">
    <property type="entry name" value="P-loop containing nucleoside triphosphate hydrolases"/>
    <property type="match status" value="4"/>
</dbReference>
<comment type="subcellular location">
    <subcellularLocation>
        <location evidence="1">Vacuole membrane</location>
        <topology evidence="1">Multi-pass membrane protein</topology>
    </subcellularLocation>
</comment>
<evidence type="ECO:0000256" key="4">
    <source>
        <dbReference type="ARBA" id="ARBA00022554"/>
    </source>
</evidence>
<evidence type="ECO:0000259" key="15">
    <source>
        <dbReference type="PROSITE" id="PS50893"/>
    </source>
</evidence>
<feature type="transmembrane region" description="Helical" evidence="14">
    <location>
        <begin position="1815"/>
        <end position="1835"/>
    </location>
</feature>
<dbReference type="PROSITE" id="PS50893">
    <property type="entry name" value="ABC_TRANSPORTER_2"/>
    <property type="match status" value="4"/>
</dbReference>
<feature type="transmembrane region" description="Helical" evidence="14">
    <location>
        <begin position="2802"/>
        <end position="2824"/>
    </location>
</feature>
<evidence type="ECO:0000256" key="2">
    <source>
        <dbReference type="ARBA" id="ARBA00009726"/>
    </source>
</evidence>
<keyword evidence="10 14" id="KW-0472">Membrane</keyword>
<dbReference type="FunFam" id="3.40.50.300:FF:000074">
    <property type="entry name" value="Multidrug resistance-associated protein 5 isoform 1"/>
    <property type="match status" value="2"/>
</dbReference>
<feature type="transmembrane region" description="Helical" evidence="14">
    <location>
        <begin position="2321"/>
        <end position="2349"/>
    </location>
</feature>
<dbReference type="SUPFAM" id="SSF90123">
    <property type="entry name" value="ABC transporter transmembrane region"/>
    <property type="match status" value="4"/>
</dbReference>
<dbReference type="InterPro" id="IPR011527">
    <property type="entry name" value="ABC1_TM_dom"/>
</dbReference>
<feature type="compositionally biased region" description="Polar residues" evidence="13">
    <location>
        <begin position="1055"/>
        <end position="1066"/>
    </location>
</feature>
<name>A0A1I8HN92_9PLAT</name>
<evidence type="ECO:0000256" key="10">
    <source>
        <dbReference type="ARBA" id="ARBA00023136"/>
    </source>
</evidence>
<dbReference type="Pfam" id="PF00664">
    <property type="entry name" value="ABC_membrane"/>
    <property type="match status" value="4"/>
</dbReference>
<feature type="region of interest" description="Disordered" evidence="13">
    <location>
        <begin position="3407"/>
        <end position="3435"/>
    </location>
</feature>
<dbReference type="CDD" id="cd18595">
    <property type="entry name" value="ABC_6TM_MRP1_2_3_6_D1_like"/>
    <property type="match status" value="2"/>
</dbReference>
<dbReference type="Pfam" id="PF00005">
    <property type="entry name" value="ABC_tran"/>
    <property type="match status" value="4"/>
</dbReference>
<feature type="transmembrane region" description="Helical" evidence="14">
    <location>
        <begin position="208"/>
        <end position="227"/>
    </location>
</feature>
<feature type="transmembrane region" description="Helical" evidence="14">
    <location>
        <begin position="638"/>
        <end position="657"/>
    </location>
</feature>
<accession>A0A1I8HN92</accession>
<organism evidence="17 18">
    <name type="scientific">Macrostomum lignano</name>
    <dbReference type="NCBI Taxonomy" id="282301"/>
    <lineage>
        <taxon>Eukaryota</taxon>
        <taxon>Metazoa</taxon>
        <taxon>Spiralia</taxon>
        <taxon>Lophotrochozoa</taxon>
        <taxon>Platyhelminthes</taxon>
        <taxon>Rhabditophora</taxon>
        <taxon>Macrostomorpha</taxon>
        <taxon>Macrostomida</taxon>
        <taxon>Macrostomidae</taxon>
        <taxon>Macrostomum</taxon>
    </lineage>
</organism>
<evidence type="ECO:0000256" key="7">
    <source>
        <dbReference type="ARBA" id="ARBA00022741"/>
    </source>
</evidence>
<feature type="transmembrane region" description="Helical" evidence="14">
    <location>
        <begin position="2219"/>
        <end position="2239"/>
    </location>
</feature>
<evidence type="ECO:0000256" key="14">
    <source>
        <dbReference type="SAM" id="Phobius"/>
    </source>
</evidence>
<dbReference type="GO" id="GO:0016887">
    <property type="term" value="F:ATP hydrolysis activity"/>
    <property type="evidence" value="ECO:0007669"/>
    <property type="project" value="InterPro"/>
</dbReference>
<keyword evidence="6" id="KW-0677">Repeat</keyword>
<feature type="transmembrane region" description="Helical" evidence="14">
    <location>
        <begin position="2938"/>
        <end position="2959"/>
    </location>
</feature>
<dbReference type="Proteomes" id="UP000095280">
    <property type="component" value="Unplaced"/>
</dbReference>
<feature type="region of interest" description="Disordered" evidence="13">
    <location>
        <begin position="2069"/>
        <end position="2088"/>
    </location>
</feature>
<feature type="compositionally biased region" description="Polar residues" evidence="13">
    <location>
        <begin position="2728"/>
        <end position="2738"/>
    </location>
</feature>
<feature type="transmembrane region" description="Helical" evidence="14">
    <location>
        <begin position="2142"/>
        <end position="2164"/>
    </location>
</feature>
<evidence type="ECO:0000313" key="17">
    <source>
        <dbReference type="Proteomes" id="UP000095280"/>
    </source>
</evidence>
<feature type="domain" description="ABC transmembrane type-1" evidence="16">
    <location>
        <begin position="2112"/>
        <end position="2387"/>
    </location>
</feature>
<dbReference type="PROSITE" id="PS00211">
    <property type="entry name" value="ABC_TRANSPORTER_1"/>
    <property type="match status" value="4"/>
</dbReference>
<keyword evidence="17" id="KW-1185">Reference proteome</keyword>
<evidence type="ECO:0000313" key="18">
    <source>
        <dbReference type="WBParaSite" id="maker-uti_cns_0007141-snap-gene-0.2-mRNA-1"/>
    </source>
</evidence>
<evidence type="ECO:0000256" key="1">
    <source>
        <dbReference type="ARBA" id="ARBA00004128"/>
    </source>
</evidence>
<feature type="transmembrane region" description="Helical" evidence="14">
    <location>
        <begin position="715"/>
        <end position="742"/>
    </location>
</feature>
<feature type="transmembrane region" description="Helical" evidence="14">
    <location>
        <begin position="248"/>
        <end position="270"/>
    </location>
</feature>
<feature type="transmembrane region" description="Helical" evidence="14">
    <location>
        <begin position="2965"/>
        <end position="2987"/>
    </location>
</feature>
<dbReference type="PANTHER" id="PTHR24223:SF443">
    <property type="entry name" value="MULTIDRUG-RESISTANCE LIKE PROTEIN 1, ISOFORM I"/>
    <property type="match status" value="1"/>
</dbReference>
<feature type="region of interest" description="Disordered" evidence="13">
    <location>
        <begin position="1051"/>
        <end position="1079"/>
    </location>
</feature>
<feature type="transmembrane region" description="Helical" evidence="14">
    <location>
        <begin position="276"/>
        <end position="298"/>
    </location>
</feature>
<dbReference type="InterPro" id="IPR003593">
    <property type="entry name" value="AAA+_ATPase"/>
</dbReference>
<feature type="compositionally biased region" description="Basic and acidic residues" evidence="13">
    <location>
        <begin position="2074"/>
        <end position="2086"/>
    </location>
</feature>
<feature type="transmembrane region" description="Helical" evidence="14">
    <location>
        <begin position="489"/>
        <end position="511"/>
    </location>
</feature>
<feature type="compositionally biased region" description="Basic and acidic residues" evidence="13">
    <location>
        <begin position="2739"/>
        <end position="2748"/>
    </location>
</feature>
<dbReference type="PROSITE" id="PS50929">
    <property type="entry name" value="ABC_TM1F"/>
    <property type="match status" value="4"/>
</dbReference>
<feature type="compositionally biased region" description="Basic and acidic residues" evidence="13">
    <location>
        <begin position="467"/>
        <end position="479"/>
    </location>
</feature>
<reference evidence="18" key="1">
    <citation type="submission" date="2016-11" db="UniProtKB">
        <authorList>
            <consortium name="WormBaseParasite"/>
        </authorList>
    </citation>
    <scope>IDENTIFICATION</scope>
</reference>
<feature type="compositionally biased region" description="Acidic residues" evidence="13">
    <location>
        <begin position="1070"/>
        <end position="1079"/>
    </location>
</feature>
<feature type="transmembrane region" description="Helical" evidence="14">
    <location>
        <begin position="1258"/>
        <end position="1280"/>
    </location>
</feature>
<feature type="region of interest" description="Disordered" evidence="13">
    <location>
        <begin position="3635"/>
        <end position="3661"/>
    </location>
</feature>
<feature type="compositionally biased region" description="Polar residues" evidence="13">
    <location>
        <begin position="2752"/>
        <end position="2765"/>
    </location>
</feature>
<feature type="transmembrane region" description="Helical" evidence="14">
    <location>
        <begin position="612"/>
        <end position="632"/>
    </location>
</feature>
<dbReference type="InterPro" id="IPR027417">
    <property type="entry name" value="P-loop_NTPase"/>
</dbReference>
<evidence type="ECO:0000256" key="8">
    <source>
        <dbReference type="ARBA" id="ARBA00022840"/>
    </source>
</evidence>
<feature type="domain" description="ABC transmembrane type-1" evidence="16">
    <location>
        <begin position="506"/>
        <end position="780"/>
    </location>
</feature>
<feature type="region of interest" description="Disordered" evidence="13">
    <location>
        <begin position="462"/>
        <end position="481"/>
    </location>
</feature>
<dbReference type="FunFam" id="3.40.50.300:FF:000997">
    <property type="entry name" value="Multidrug resistance-associated protein 1"/>
    <property type="match status" value="2"/>
</dbReference>
<feature type="transmembrane region" description="Helical" evidence="14">
    <location>
        <begin position="531"/>
        <end position="553"/>
    </location>
</feature>
<keyword evidence="4" id="KW-0926">Vacuole</keyword>
<feature type="domain" description="ABC transporter" evidence="15">
    <location>
        <begin position="815"/>
        <end position="1040"/>
    </location>
</feature>
<dbReference type="Gene3D" id="3.40.50.300">
    <property type="entry name" value="P-loop containing nucleotide triphosphate hydrolases"/>
    <property type="match status" value="4"/>
</dbReference>
<dbReference type="WBParaSite" id="maker-uti_cns_0007141-snap-gene-0.2-mRNA-1">
    <property type="protein sequence ID" value="maker-uti_cns_0007141-snap-gene-0.2-mRNA-1"/>
    <property type="gene ID" value="maker-uti_cns_0007141-snap-gene-0.2"/>
</dbReference>
<evidence type="ECO:0000256" key="9">
    <source>
        <dbReference type="ARBA" id="ARBA00022989"/>
    </source>
</evidence>
<feature type="transmembrane region" description="Helical" evidence="14">
    <location>
        <begin position="2245"/>
        <end position="2264"/>
    </location>
</feature>
<dbReference type="GO" id="GO:0015431">
    <property type="term" value="F:ABC-type glutathione S-conjugate transporter activity"/>
    <property type="evidence" value="ECO:0007669"/>
    <property type="project" value="UniProtKB-EC"/>
</dbReference>
<evidence type="ECO:0000256" key="11">
    <source>
        <dbReference type="ARBA" id="ARBA00024220"/>
    </source>
</evidence>
<feature type="compositionally biased region" description="Basic and acidic residues" evidence="13">
    <location>
        <begin position="2766"/>
        <end position="2780"/>
    </location>
</feature>
<feature type="transmembrane region" description="Helical" evidence="14">
    <location>
        <begin position="1886"/>
        <end position="1908"/>
    </location>
</feature>
<feature type="region of interest" description="Disordered" evidence="13">
    <location>
        <begin position="2713"/>
        <end position="2786"/>
    </location>
</feature>
<comment type="similarity">
    <text evidence="2">Belongs to the ABC transporter superfamily. ABCC family. Conjugate transporter (TC 3.A.1.208) subfamily.</text>
</comment>
<keyword evidence="9 14" id="KW-1133">Transmembrane helix</keyword>
<feature type="transmembrane region" description="Helical" evidence="14">
    <location>
        <begin position="2097"/>
        <end position="2122"/>
    </location>
</feature>
<protein>
    <recommendedName>
        <fullName evidence="11">ABC-type glutathione-S-conjugate transporter</fullName>
        <ecNumber evidence="11">7.6.2.3</ecNumber>
    </recommendedName>
</protein>
<feature type="domain" description="ABC transporter" evidence="15">
    <location>
        <begin position="3143"/>
        <end position="3377"/>
    </location>
</feature>
<evidence type="ECO:0000256" key="5">
    <source>
        <dbReference type="ARBA" id="ARBA00022692"/>
    </source>
</evidence>
<dbReference type="PANTHER" id="PTHR24223">
    <property type="entry name" value="ATP-BINDING CASSETTE SUB-FAMILY C"/>
    <property type="match status" value="1"/>
</dbReference>
<dbReference type="InterPro" id="IPR050173">
    <property type="entry name" value="ABC_transporter_C-like"/>
</dbReference>
<keyword evidence="8" id="KW-0067">ATP-binding</keyword>
<evidence type="ECO:0000256" key="12">
    <source>
        <dbReference type="ARBA" id="ARBA00047523"/>
    </source>
</evidence>
<dbReference type="SMART" id="SM00382">
    <property type="entry name" value="AAA"/>
    <property type="match status" value="4"/>
</dbReference>
<feature type="transmembrane region" description="Helical" evidence="14">
    <location>
        <begin position="1203"/>
        <end position="1228"/>
    </location>
</feature>
<feature type="transmembrane region" description="Helical" evidence="14">
    <location>
        <begin position="754"/>
        <end position="775"/>
    </location>
</feature>
<dbReference type="CDD" id="cd03250">
    <property type="entry name" value="ABCC_MRP_domain1"/>
    <property type="match status" value="2"/>
</dbReference>
<feature type="compositionally biased region" description="Low complexity" evidence="13">
    <location>
        <begin position="162"/>
        <end position="182"/>
    </location>
</feature>
<feature type="transmembrane region" description="Helical" evidence="14">
    <location>
        <begin position="1855"/>
        <end position="1874"/>
    </location>
</feature>
<dbReference type="GO" id="GO:0000323">
    <property type="term" value="C:lytic vacuole"/>
    <property type="evidence" value="ECO:0007669"/>
    <property type="project" value="UniProtKB-ARBA"/>
</dbReference>
<dbReference type="FunFam" id="1.20.1560.10:FF:000001">
    <property type="entry name" value="ATP-binding cassette subfamily C member 1"/>
    <property type="match status" value="2"/>
</dbReference>
<keyword evidence="3" id="KW-0813">Transport</keyword>
<dbReference type="FunFam" id="1.20.1560.10:FF:000020">
    <property type="entry name" value="ABC metal ion transporter"/>
    <property type="match status" value="2"/>
</dbReference>
<feature type="transmembrane region" description="Helical" evidence="14">
    <location>
        <begin position="2865"/>
        <end position="2893"/>
    </location>
</feature>
<evidence type="ECO:0000256" key="6">
    <source>
        <dbReference type="ARBA" id="ARBA00022737"/>
    </source>
</evidence>
<feature type="domain" description="ABC transporter" evidence="15">
    <location>
        <begin position="2421"/>
        <end position="2646"/>
    </location>
</feature>
<feature type="transmembrane region" description="Helical" evidence="14">
    <location>
        <begin position="3050"/>
        <end position="3071"/>
    </location>
</feature>